<evidence type="ECO:0000313" key="9">
    <source>
        <dbReference type="Proteomes" id="UP000054408"/>
    </source>
</evidence>
<dbReference type="Pfam" id="PF13499">
    <property type="entry name" value="EF-hand_7"/>
    <property type="match status" value="2"/>
</dbReference>
<protein>
    <submittedName>
        <fullName evidence="8">Calcium-binding protein NCS-1</fullName>
    </submittedName>
</protein>
<sequence length="183" mass="21237">MGGRESKLSAEDLAELQQNTYCKYKGFRKDCPSGELNQEEFQKIYRQFFPYGTSSSFAEYVFNVFDADNNGSIDFKEFICALSVTSRGTLDQKLEWAFQLYDLDNDGYITRDEMLKIVDAIYKMVGNMVKLPEDEDTAEKRVDKIFRQMDKDVDERLTLEEFKEGSRNDPSIIQALQLYDGLI</sequence>
<evidence type="ECO:0000259" key="7">
    <source>
        <dbReference type="PROSITE" id="PS50222"/>
    </source>
</evidence>
<dbReference type="OMA" id="EYVFNVF"/>
<name>A0A0L0D715_THETB</name>
<keyword evidence="5" id="KW-0106">Calcium</keyword>
<feature type="domain" description="EF-hand" evidence="7">
    <location>
        <begin position="137"/>
        <end position="172"/>
    </location>
</feature>
<dbReference type="FunFam" id="1.10.238.10:FF:000009">
    <property type="entry name" value="Visinin-like protein 1"/>
    <property type="match status" value="1"/>
</dbReference>
<dbReference type="AlphaFoldDB" id="A0A0L0D715"/>
<dbReference type="PROSITE" id="PS50222">
    <property type="entry name" value="EF_HAND_2"/>
    <property type="match status" value="3"/>
</dbReference>
<dbReference type="Proteomes" id="UP000054408">
    <property type="component" value="Unassembled WGS sequence"/>
</dbReference>
<dbReference type="STRING" id="461836.A0A0L0D715"/>
<dbReference type="InterPro" id="IPR002048">
    <property type="entry name" value="EF_hand_dom"/>
</dbReference>
<dbReference type="eggNOG" id="KOG0044">
    <property type="taxonomic scope" value="Eukaryota"/>
</dbReference>
<dbReference type="GeneID" id="25563941"/>
<reference evidence="8 9" key="1">
    <citation type="submission" date="2010-05" db="EMBL/GenBank/DDBJ databases">
        <title>The Genome Sequence of Thecamonas trahens ATCC 50062.</title>
        <authorList>
            <consortium name="The Broad Institute Genome Sequencing Platform"/>
            <person name="Russ C."/>
            <person name="Cuomo C."/>
            <person name="Shea T."/>
            <person name="Young S.K."/>
            <person name="Zeng Q."/>
            <person name="Koehrsen M."/>
            <person name="Haas B."/>
            <person name="Borodovsky M."/>
            <person name="Guigo R."/>
            <person name="Alvarado L."/>
            <person name="Berlin A."/>
            <person name="Bochicchio J."/>
            <person name="Borenstein D."/>
            <person name="Chapman S."/>
            <person name="Chen Z."/>
            <person name="Freedman E."/>
            <person name="Gellesch M."/>
            <person name="Goldberg J."/>
            <person name="Griggs A."/>
            <person name="Gujja S."/>
            <person name="Heilman E."/>
            <person name="Heiman D."/>
            <person name="Hepburn T."/>
            <person name="Howarth C."/>
            <person name="Jen D."/>
            <person name="Larson L."/>
            <person name="Mehta T."/>
            <person name="Park D."/>
            <person name="Pearson M."/>
            <person name="Roberts A."/>
            <person name="Saif S."/>
            <person name="Shenoy N."/>
            <person name="Sisk P."/>
            <person name="Stolte C."/>
            <person name="Sykes S."/>
            <person name="Thomson T."/>
            <person name="Walk T."/>
            <person name="White J."/>
            <person name="Yandava C."/>
            <person name="Burger G."/>
            <person name="Gray M.W."/>
            <person name="Holland P.W.H."/>
            <person name="King N."/>
            <person name="Lang F.B.F."/>
            <person name="Roger A.J."/>
            <person name="Ruiz-Trillo I."/>
            <person name="Lander E."/>
            <person name="Nusbaum C."/>
        </authorList>
    </citation>
    <scope>NUCLEOTIDE SEQUENCE [LARGE SCALE GENOMIC DNA]</scope>
    <source>
        <strain evidence="8 9">ATCC 50062</strain>
    </source>
</reference>
<feature type="domain" description="EF-hand" evidence="7">
    <location>
        <begin position="53"/>
        <end position="88"/>
    </location>
</feature>
<dbReference type="InterPro" id="IPR028846">
    <property type="entry name" value="Recoverin"/>
</dbReference>
<evidence type="ECO:0000256" key="4">
    <source>
        <dbReference type="ARBA" id="ARBA00022737"/>
    </source>
</evidence>
<dbReference type="InterPro" id="IPR011992">
    <property type="entry name" value="EF-hand-dom_pair"/>
</dbReference>
<keyword evidence="6" id="KW-0449">Lipoprotein</keyword>
<dbReference type="PANTHER" id="PTHR23055">
    <property type="entry name" value="CALCIUM BINDING PROTEINS"/>
    <property type="match status" value="1"/>
</dbReference>
<keyword evidence="9" id="KW-1185">Reference proteome</keyword>
<dbReference type="EMBL" id="GL349450">
    <property type="protein sequence ID" value="KNC48167.1"/>
    <property type="molecule type" value="Genomic_DNA"/>
</dbReference>
<dbReference type="PROSITE" id="PS00018">
    <property type="entry name" value="EF_HAND_1"/>
    <property type="match status" value="2"/>
</dbReference>
<dbReference type="InterPro" id="IPR018247">
    <property type="entry name" value="EF_Hand_1_Ca_BS"/>
</dbReference>
<keyword evidence="2" id="KW-0519">Myristate</keyword>
<organism evidence="8 9">
    <name type="scientific">Thecamonas trahens ATCC 50062</name>
    <dbReference type="NCBI Taxonomy" id="461836"/>
    <lineage>
        <taxon>Eukaryota</taxon>
        <taxon>Apusozoa</taxon>
        <taxon>Apusomonadida</taxon>
        <taxon>Apusomonadidae</taxon>
        <taxon>Thecamonas</taxon>
    </lineage>
</organism>
<keyword evidence="3" id="KW-0479">Metal-binding</keyword>
<keyword evidence="4" id="KW-0677">Repeat</keyword>
<gene>
    <name evidence="8" type="ORF">AMSG_04396</name>
</gene>
<evidence type="ECO:0000313" key="8">
    <source>
        <dbReference type="EMBL" id="KNC48167.1"/>
    </source>
</evidence>
<accession>A0A0L0D715</accession>
<evidence type="ECO:0000256" key="1">
    <source>
        <dbReference type="ARBA" id="ARBA00006049"/>
    </source>
</evidence>
<dbReference type="PANTHER" id="PTHR23055:SF178">
    <property type="entry name" value="NEUROCALCIN HOMOLOG"/>
    <property type="match status" value="1"/>
</dbReference>
<evidence type="ECO:0000256" key="6">
    <source>
        <dbReference type="ARBA" id="ARBA00023288"/>
    </source>
</evidence>
<evidence type="ECO:0000256" key="5">
    <source>
        <dbReference type="ARBA" id="ARBA00022837"/>
    </source>
</evidence>
<feature type="domain" description="EF-hand" evidence="7">
    <location>
        <begin position="89"/>
        <end position="124"/>
    </location>
</feature>
<dbReference type="Gene3D" id="1.10.238.10">
    <property type="entry name" value="EF-hand"/>
    <property type="match status" value="1"/>
</dbReference>
<dbReference type="RefSeq" id="XP_013758737.1">
    <property type="nucleotide sequence ID" value="XM_013903283.1"/>
</dbReference>
<dbReference type="SMART" id="SM00054">
    <property type="entry name" value="EFh"/>
    <property type="match status" value="3"/>
</dbReference>
<dbReference type="PRINTS" id="PR00450">
    <property type="entry name" value="RECOVERIN"/>
</dbReference>
<dbReference type="OrthoDB" id="191686at2759"/>
<evidence type="ECO:0000256" key="2">
    <source>
        <dbReference type="ARBA" id="ARBA00022707"/>
    </source>
</evidence>
<comment type="similarity">
    <text evidence="1">Belongs to the recoverin family.</text>
</comment>
<dbReference type="CDD" id="cd00051">
    <property type="entry name" value="EFh"/>
    <property type="match status" value="2"/>
</dbReference>
<proteinExistence type="inferred from homology"/>
<dbReference type="SUPFAM" id="SSF47473">
    <property type="entry name" value="EF-hand"/>
    <property type="match status" value="1"/>
</dbReference>
<dbReference type="GO" id="GO:0005509">
    <property type="term" value="F:calcium ion binding"/>
    <property type="evidence" value="ECO:0007669"/>
    <property type="project" value="InterPro"/>
</dbReference>
<evidence type="ECO:0000256" key="3">
    <source>
        <dbReference type="ARBA" id="ARBA00022723"/>
    </source>
</evidence>